<gene>
    <name evidence="1" type="ORF">TRM7615_03795</name>
</gene>
<dbReference type="OrthoDB" id="7703483at2"/>
<accession>A0A2R8CCV0</accession>
<protein>
    <submittedName>
        <fullName evidence="1">Uncharacterized protein</fullName>
    </submittedName>
</protein>
<evidence type="ECO:0000313" key="2">
    <source>
        <dbReference type="Proteomes" id="UP000244898"/>
    </source>
</evidence>
<evidence type="ECO:0000313" key="1">
    <source>
        <dbReference type="EMBL" id="SPJ30264.1"/>
    </source>
</evidence>
<reference evidence="2" key="1">
    <citation type="submission" date="2018-03" db="EMBL/GenBank/DDBJ databases">
        <authorList>
            <person name="Rodrigo-Torres L."/>
            <person name="Arahal R. D."/>
            <person name="Lucena T."/>
        </authorList>
    </citation>
    <scope>NUCLEOTIDE SEQUENCE [LARGE SCALE GENOMIC DNA]</scope>
    <source>
        <strain evidence="2">CECT 7615</strain>
    </source>
</reference>
<sequence length="229" mass="26103">MSRKILFVALVGLIVIFGVSRKSVLDADHLDLRYHFKLVDAAHVNEPKPGDAFAYHGPSKTFADNAICSLYGQQFISHPNAVNLTVFNYLGESVHWAMGQSETVAQQSIWEWFHFDEHVYSISLDKIFRQTAERENMRERCRDKVFEKATEDGYFVFIVETVYLDRDRDGVERYVKFNPRPIVTSDCTANCGTGVSLETLLDVGWLTKQKKNWNIVQVFGANQPSGDDA</sequence>
<name>A0A2R8CCV0_9RHOB</name>
<dbReference type="EMBL" id="ONZG01000010">
    <property type="protein sequence ID" value="SPJ30264.1"/>
    <property type="molecule type" value="Genomic_DNA"/>
</dbReference>
<keyword evidence="2" id="KW-1185">Reference proteome</keyword>
<proteinExistence type="predicted"/>
<dbReference type="AlphaFoldDB" id="A0A2R8CCV0"/>
<organism evidence="1 2">
    <name type="scientific">Falsiruegeria mediterranea M17</name>
    <dbReference type="NCBI Taxonomy" id="1200281"/>
    <lineage>
        <taxon>Bacteria</taxon>
        <taxon>Pseudomonadati</taxon>
        <taxon>Pseudomonadota</taxon>
        <taxon>Alphaproteobacteria</taxon>
        <taxon>Rhodobacterales</taxon>
        <taxon>Roseobacteraceae</taxon>
        <taxon>Falsiruegeria</taxon>
    </lineage>
</organism>
<dbReference type="Proteomes" id="UP000244898">
    <property type="component" value="Unassembled WGS sequence"/>
</dbReference>
<dbReference type="RefSeq" id="WP_108790528.1">
    <property type="nucleotide sequence ID" value="NZ_ONZG01000010.1"/>
</dbReference>